<comment type="subcellular location">
    <subcellularLocation>
        <location evidence="1">Secreted</location>
    </subcellularLocation>
</comment>
<accession>A0A8S1H765</accession>
<name>A0A8S1H765_9PELO</name>
<evidence type="ECO:0000313" key="6">
    <source>
        <dbReference type="EMBL" id="CAD6191549.1"/>
    </source>
</evidence>
<dbReference type="GO" id="GO:0009986">
    <property type="term" value="C:cell surface"/>
    <property type="evidence" value="ECO:0007669"/>
    <property type="project" value="InterPro"/>
</dbReference>
<protein>
    <submittedName>
        <fullName evidence="6">Uncharacterized protein</fullName>
    </submittedName>
</protein>
<feature type="signal peptide" evidence="5">
    <location>
        <begin position="1"/>
        <end position="17"/>
    </location>
</feature>
<evidence type="ECO:0000256" key="1">
    <source>
        <dbReference type="ARBA" id="ARBA00004613"/>
    </source>
</evidence>
<dbReference type="Proteomes" id="UP000835052">
    <property type="component" value="Unassembled WGS sequence"/>
</dbReference>
<dbReference type="Pfam" id="PF01060">
    <property type="entry name" value="TTR-52"/>
    <property type="match status" value="1"/>
</dbReference>
<dbReference type="PANTHER" id="PTHR21700:SF24">
    <property type="entry name" value="TRANSTHYRETIN-LIKE FAMILY PROTEIN"/>
    <property type="match status" value="1"/>
</dbReference>
<dbReference type="Gene3D" id="2.60.40.3330">
    <property type="match status" value="1"/>
</dbReference>
<evidence type="ECO:0000256" key="2">
    <source>
        <dbReference type="ARBA" id="ARBA00010112"/>
    </source>
</evidence>
<evidence type="ECO:0000256" key="3">
    <source>
        <dbReference type="ARBA" id="ARBA00022525"/>
    </source>
</evidence>
<dbReference type="GO" id="GO:0005576">
    <property type="term" value="C:extracellular region"/>
    <property type="evidence" value="ECO:0007669"/>
    <property type="project" value="UniProtKB-SubCell"/>
</dbReference>
<evidence type="ECO:0000256" key="4">
    <source>
        <dbReference type="ARBA" id="ARBA00022729"/>
    </source>
</evidence>
<keyword evidence="7" id="KW-1185">Reference proteome</keyword>
<dbReference type="InterPro" id="IPR038479">
    <property type="entry name" value="Transthyretin-like_sf"/>
</dbReference>
<dbReference type="AlphaFoldDB" id="A0A8S1H765"/>
<feature type="chain" id="PRO_5035808147" evidence="5">
    <location>
        <begin position="18"/>
        <end position="140"/>
    </location>
</feature>
<dbReference type="PANTHER" id="PTHR21700">
    <property type="entry name" value="TRANSTHYRETIN-LIKE FAMILY PROTEIN-RELATED"/>
    <property type="match status" value="1"/>
</dbReference>
<reference evidence="6" key="1">
    <citation type="submission" date="2020-10" db="EMBL/GenBank/DDBJ databases">
        <authorList>
            <person name="Kikuchi T."/>
        </authorList>
    </citation>
    <scope>NUCLEOTIDE SEQUENCE</scope>
    <source>
        <strain evidence="6">NKZ352</strain>
    </source>
</reference>
<sequence length="140" mass="15473">MLLEVVLLFGLIPRLEAFFGLGRTQSVAVSGRLICDGHPASNVKIKLYDVDNILDTLLEESTTDQNGQFRVSGNKNEITDIDPKLNIYHKCDYNGLCYKKVEINIPDDFITDGSNPAKTFDIGTINLANQFSGDSTDCLN</sequence>
<keyword evidence="3" id="KW-0964">Secreted</keyword>
<gene>
    <name evidence="6" type="ORF">CAUJ_LOCUS7468</name>
</gene>
<dbReference type="OrthoDB" id="5912452at2759"/>
<comment type="similarity">
    <text evidence="2">Belongs to the nematode transthyretin-like family.</text>
</comment>
<evidence type="ECO:0000256" key="5">
    <source>
        <dbReference type="SAM" id="SignalP"/>
    </source>
</evidence>
<proteinExistence type="inferred from homology"/>
<dbReference type="InterPro" id="IPR001534">
    <property type="entry name" value="Transthyretin-like"/>
</dbReference>
<evidence type="ECO:0000313" key="7">
    <source>
        <dbReference type="Proteomes" id="UP000835052"/>
    </source>
</evidence>
<comment type="caution">
    <text evidence="6">The sequence shown here is derived from an EMBL/GenBank/DDBJ whole genome shotgun (WGS) entry which is preliminary data.</text>
</comment>
<keyword evidence="4 5" id="KW-0732">Signal</keyword>
<organism evidence="6 7">
    <name type="scientific">Caenorhabditis auriculariae</name>
    <dbReference type="NCBI Taxonomy" id="2777116"/>
    <lineage>
        <taxon>Eukaryota</taxon>
        <taxon>Metazoa</taxon>
        <taxon>Ecdysozoa</taxon>
        <taxon>Nematoda</taxon>
        <taxon>Chromadorea</taxon>
        <taxon>Rhabditida</taxon>
        <taxon>Rhabditina</taxon>
        <taxon>Rhabditomorpha</taxon>
        <taxon>Rhabditoidea</taxon>
        <taxon>Rhabditidae</taxon>
        <taxon>Peloderinae</taxon>
        <taxon>Caenorhabditis</taxon>
    </lineage>
</organism>
<dbReference type="EMBL" id="CAJGYM010000022">
    <property type="protein sequence ID" value="CAD6191549.1"/>
    <property type="molecule type" value="Genomic_DNA"/>
</dbReference>